<dbReference type="Proteomes" id="UP000694845">
    <property type="component" value="Unplaced"/>
</dbReference>
<feature type="compositionally biased region" description="Low complexity" evidence="1">
    <location>
        <begin position="88"/>
        <end position="115"/>
    </location>
</feature>
<sequence length="463" mass="52028">MASLIEELKTKTTEELCAFLREQDISDDVIEKFESEGICGEVLPLSLTELMELAPRIGPRRILQKRIPQLLGYVNAELDDASMHPIKSNSYTDSTSTSSKQASSSMASASSSAQSAEDEVASQESPGKSSDETVMLDDSDICGTLKLVYPCELPRFSKVVLRALRNGDVYKEWDLFVREAAIFYLPDMPSSDGLARIAYHNIGRSMFEKYPCIKSAGQNAWSHFNKCLSSKIRWERQKRQKVQKRKASSTSVSTMSKRNAPATATCPQGSPPTPETPATASPAPAIPSVEVPFSEPISEEVYSAHVAEIQRVFNNCQKKDGACTSSMNAHMNKLLRETFPKRRQIINSPEPMNTLQLVDQLWTDFPCLKFETFFLEEIRGMNLNLETYYNLHYSEVLGHLGDLYGIPHDTDYDQFLIWQETENRLNKRGKNLKLIKGVEMHTQGQTKKGKGTGVFFIFEEGFL</sequence>
<feature type="compositionally biased region" description="Polar residues" evidence="1">
    <location>
        <begin position="248"/>
        <end position="257"/>
    </location>
</feature>
<evidence type="ECO:0000256" key="1">
    <source>
        <dbReference type="SAM" id="MobiDB-lite"/>
    </source>
</evidence>
<reference evidence="3" key="1">
    <citation type="submission" date="2025-08" db="UniProtKB">
        <authorList>
            <consortium name="RefSeq"/>
        </authorList>
    </citation>
    <scope>IDENTIFICATION</scope>
</reference>
<accession>A0A8B7Y937</accession>
<name>A0A8B7Y937_ACAPL</name>
<evidence type="ECO:0000313" key="3">
    <source>
        <dbReference type="RefSeq" id="XP_022088241.1"/>
    </source>
</evidence>
<dbReference type="KEGG" id="aplc:110977977"/>
<evidence type="ECO:0000313" key="2">
    <source>
        <dbReference type="Proteomes" id="UP000694845"/>
    </source>
</evidence>
<dbReference type="RefSeq" id="XP_022088241.1">
    <property type="nucleotide sequence ID" value="XM_022232549.1"/>
</dbReference>
<proteinExistence type="predicted"/>
<feature type="compositionally biased region" description="Basic residues" evidence="1">
    <location>
        <begin position="238"/>
        <end position="247"/>
    </location>
</feature>
<dbReference type="AlphaFoldDB" id="A0A8B7Y937"/>
<feature type="region of interest" description="Disordered" evidence="1">
    <location>
        <begin position="84"/>
        <end position="135"/>
    </location>
</feature>
<keyword evidence="2" id="KW-1185">Reference proteome</keyword>
<organism evidence="2 3">
    <name type="scientific">Acanthaster planci</name>
    <name type="common">Crown-of-thorns starfish</name>
    <dbReference type="NCBI Taxonomy" id="133434"/>
    <lineage>
        <taxon>Eukaryota</taxon>
        <taxon>Metazoa</taxon>
        <taxon>Echinodermata</taxon>
        <taxon>Eleutherozoa</taxon>
        <taxon>Asterozoa</taxon>
        <taxon>Asteroidea</taxon>
        <taxon>Valvatacea</taxon>
        <taxon>Valvatida</taxon>
        <taxon>Acanthasteridae</taxon>
        <taxon>Acanthaster</taxon>
    </lineage>
</organism>
<feature type="compositionally biased region" description="Low complexity" evidence="1">
    <location>
        <begin position="276"/>
        <end position="287"/>
    </location>
</feature>
<feature type="region of interest" description="Disordered" evidence="1">
    <location>
        <begin position="237"/>
        <end position="287"/>
    </location>
</feature>
<dbReference type="OrthoDB" id="10152049at2759"/>
<dbReference type="OMA" id="RIAYHNI"/>
<protein>
    <submittedName>
        <fullName evidence="3">Uncharacterized protein LOC110977977</fullName>
    </submittedName>
</protein>
<dbReference type="GeneID" id="110977977"/>
<gene>
    <name evidence="3" type="primary">LOC110977977</name>
</gene>